<dbReference type="Proteomes" id="UP001590950">
    <property type="component" value="Unassembled WGS sequence"/>
</dbReference>
<evidence type="ECO:0000313" key="1">
    <source>
        <dbReference type="EMBL" id="KAL2046050.1"/>
    </source>
</evidence>
<sequence>MSSNNSQVEVNHQTQLNLYQQDYRMVREQPKTGRLPPSYYLQQRQELAVQARTRPRTADNTKKSLTSILKKWNRFCRGLSHNSSTFLTEA</sequence>
<gene>
    <name evidence="1" type="ORF">N7G274_001497</name>
</gene>
<evidence type="ECO:0000313" key="2">
    <source>
        <dbReference type="Proteomes" id="UP001590950"/>
    </source>
</evidence>
<reference evidence="1 2" key="1">
    <citation type="submission" date="2024-09" db="EMBL/GenBank/DDBJ databases">
        <title>Rethinking Asexuality: The Enigmatic Case of Functional Sexual Genes in Lepraria (Stereocaulaceae).</title>
        <authorList>
            <person name="Doellman M."/>
            <person name="Sun Y."/>
            <person name="Barcenas-Pena A."/>
            <person name="Lumbsch H.T."/>
            <person name="Grewe F."/>
        </authorList>
    </citation>
    <scope>NUCLEOTIDE SEQUENCE [LARGE SCALE GENOMIC DNA]</scope>
    <source>
        <strain evidence="1 2">Mercado 3170</strain>
    </source>
</reference>
<keyword evidence="2" id="KW-1185">Reference proteome</keyword>
<comment type="caution">
    <text evidence="1">The sequence shown here is derived from an EMBL/GenBank/DDBJ whole genome shotgun (WGS) entry which is preliminary data.</text>
</comment>
<dbReference type="EMBL" id="JBEFKJ010000004">
    <property type="protein sequence ID" value="KAL2046050.1"/>
    <property type="molecule type" value="Genomic_DNA"/>
</dbReference>
<protein>
    <submittedName>
        <fullName evidence="1">Uncharacterized protein</fullName>
    </submittedName>
</protein>
<name>A0ABR4ALG6_9LECA</name>
<organism evidence="1 2">
    <name type="scientific">Stereocaulon virgatum</name>
    <dbReference type="NCBI Taxonomy" id="373712"/>
    <lineage>
        <taxon>Eukaryota</taxon>
        <taxon>Fungi</taxon>
        <taxon>Dikarya</taxon>
        <taxon>Ascomycota</taxon>
        <taxon>Pezizomycotina</taxon>
        <taxon>Lecanoromycetes</taxon>
        <taxon>OSLEUM clade</taxon>
        <taxon>Lecanoromycetidae</taxon>
        <taxon>Lecanorales</taxon>
        <taxon>Lecanorineae</taxon>
        <taxon>Stereocaulaceae</taxon>
        <taxon>Stereocaulon</taxon>
    </lineage>
</organism>
<accession>A0ABR4ALG6</accession>
<proteinExistence type="predicted"/>